<reference evidence="2" key="1">
    <citation type="journal article" date="2020" name="Stud. Mycol.">
        <title>101 Dothideomycetes genomes: a test case for predicting lifestyles and emergence of pathogens.</title>
        <authorList>
            <person name="Haridas S."/>
            <person name="Albert R."/>
            <person name="Binder M."/>
            <person name="Bloem J."/>
            <person name="Labutti K."/>
            <person name="Salamov A."/>
            <person name="Andreopoulos B."/>
            <person name="Baker S."/>
            <person name="Barry K."/>
            <person name="Bills G."/>
            <person name="Bluhm B."/>
            <person name="Cannon C."/>
            <person name="Castanera R."/>
            <person name="Culley D."/>
            <person name="Daum C."/>
            <person name="Ezra D."/>
            <person name="Gonzalez J."/>
            <person name="Henrissat B."/>
            <person name="Kuo A."/>
            <person name="Liang C."/>
            <person name="Lipzen A."/>
            <person name="Lutzoni F."/>
            <person name="Magnuson J."/>
            <person name="Mondo S."/>
            <person name="Nolan M."/>
            <person name="Ohm R."/>
            <person name="Pangilinan J."/>
            <person name="Park H.-J."/>
            <person name="Ramirez L."/>
            <person name="Alfaro M."/>
            <person name="Sun H."/>
            <person name="Tritt A."/>
            <person name="Yoshinaga Y."/>
            <person name="Zwiers L.-H."/>
            <person name="Turgeon B."/>
            <person name="Goodwin S."/>
            <person name="Spatafora J."/>
            <person name="Crous P."/>
            <person name="Grigoriev I."/>
        </authorList>
    </citation>
    <scope>NUCLEOTIDE SEQUENCE</scope>
    <source>
        <strain evidence="2">CBS 122367</strain>
    </source>
</reference>
<evidence type="ECO:0000256" key="1">
    <source>
        <dbReference type="SAM" id="MobiDB-lite"/>
    </source>
</evidence>
<accession>A0A6G1IHP8</accession>
<gene>
    <name evidence="2" type="ORF">K458DRAFT_465853</name>
</gene>
<name>A0A6G1IHP8_9PLEO</name>
<dbReference type="EMBL" id="MU005619">
    <property type="protein sequence ID" value="KAF2677757.1"/>
    <property type="molecule type" value="Genomic_DNA"/>
</dbReference>
<dbReference type="Proteomes" id="UP000799291">
    <property type="component" value="Unassembled WGS sequence"/>
</dbReference>
<evidence type="ECO:0000313" key="3">
    <source>
        <dbReference type="Proteomes" id="UP000799291"/>
    </source>
</evidence>
<dbReference type="AlphaFoldDB" id="A0A6G1IHP8"/>
<organism evidence="2 3">
    <name type="scientific">Lentithecium fluviatile CBS 122367</name>
    <dbReference type="NCBI Taxonomy" id="1168545"/>
    <lineage>
        <taxon>Eukaryota</taxon>
        <taxon>Fungi</taxon>
        <taxon>Dikarya</taxon>
        <taxon>Ascomycota</taxon>
        <taxon>Pezizomycotina</taxon>
        <taxon>Dothideomycetes</taxon>
        <taxon>Pleosporomycetidae</taxon>
        <taxon>Pleosporales</taxon>
        <taxon>Massarineae</taxon>
        <taxon>Lentitheciaceae</taxon>
        <taxon>Lentithecium</taxon>
    </lineage>
</organism>
<evidence type="ECO:0000313" key="2">
    <source>
        <dbReference type="EMBL" id="KAF2677757.1"/>
    </source>
</evidence>
<sequence length="112" mass="11296">MKSRSLSSEASDRVTASSTSSLPTCALTSSLIFASISALKSACAMIGLATSDSVGGGCSGREIVLSTSDSVGEDCPLTSNRCAEGRAFPSIVEASNFGLKGSFSLFPTTTAQ</sequence>
<keyword evidence="3" id="KW-1185">Reference proteome</keyword>
<feature type="region of interest" description="Disordered" evidence="1">
    <location>
        <begin position="1"/>
        <end position="22"/>
    </location>
</feature>
<proteinExistence type="predicted"/>
<protein>
    <submittedName>
        <fullName evidence="2">Uncharacterized protein</fullName>
    </submittedName>
</protein>